<dbReference type="Gene3D" id="3.90.1530.10">
    <property type="entry name" value="Conserved hypothetical protein from pyrococcus furiosus pfu- 392566-001, ParB domain"/>
    <property type="match status" value="1"/>
</dbReference>
<dbReference type="PROSITE" id="PS00092">
    <property type="entry name" value="N6_MTASE"/>
    <property type="match status" value="1"/>
</dbReference>
<dbReference type="GO" id="GO:0003677">
    <property type="term" value="F:DNA binding"/>
    <property type="evidence" value="ECO:0007669"/>
    <property type="project" value="InterPro"/>
</dbReference>
<evidence type="ECO:0000256" key="4">
    <source>
        <dbReference type="ARBA" id="ARBA00022747"/>
    </source>
</evidence>
<keyword evidence="4" id="KW-0680">Restriction system</keyword>
<reference evidence="8 9" key="1">
    <citation type="submission" date="2019-08" db="EMBL/GenBank/DDBJ databases">
        <title>Bacillus genomes from the desert of Cuatro Cienegas, Coahuila.</title>
        <authorList>
            <person name="Olmedo-Alvarez G."/>
        </authorList>
    </citation>
    <scope>NUCLEOTIDE SEQUENCE [LARGE SCALE GENOMIC DNA]</scope>
    <source>
        <strain evidence="8 9">CH37_1T</strain>
    </source>
</reference>
<keyword evidence="3" id="KW-0808">Transferase</keyword>
<dbReference type="InterPro" id="IPR029063">
    <property type="entry name" value="SAM-dependent_MTases_sf"/>
</dbReference>
<dbReference type="GO" id="GO:0009307">
    <property type="term" value="P:DNA restriction-modification system"/>
    <property type="evidence" value="ECO:0007669"/>
    <property type="project" value="UniProtKB-KW"/>
</dbReference>
<dbReference type="InterPro" id="IPR036086">
    <property type="entry name" value="ParB/Sulfiredoxin_sf"/>
</dbReference>
<evidence type="ECO:0000313" key="9">
    <source>
        <dbReference type="Proteomes" id="UP000323732"/>
    </source>
</evidence>
<dbReference type="GO" id="GO:0032259">
    <property type="term" value="P:methylation"/>
    <property type="evidence" value="ECO:0007669"/>
    <property type="project" value="UniProtKB-KW"/>
</dbReference>
<gene>
    <name evidence="8" type="ORF">FZD47_25385</name>
</gene>
<keyword evidence="2 8" id="KW-0489">Methyltransferase</keyword>
<dbReference type="EC" id="2.1.1.-" evidence="5"/>
<comment type="caution">
    <text evidence="8">The sequence shown here is derived from an EMBL/GenBank/DDBJ whole genome shotgun (WGS) entry which is preliminary data.</text>
</comment>
<dbReference type="EMBL" id="VTES01000015">
    <property type="protein sequence ID" value="TYS55764.1"/>
    <property type="molecule type" value="Genomic_DNA"/>
</dbReference>
<evidence type="ECO:0000313" key="8">
    <source>
        <dbReference type="EMBL" id="TYS55764.1"/>
    </source>
</evidence>
<dbReference type="InterPro" id="IPR002941">
    <property type="entry name" value="DNA_methylase_N4/N6"/>
</dbReference>
<comment type="similarity">
    <text evidence="1 5">Belongs to the N(4)/N(6)-methyltransferase family.</text>
</comment>
<dbReference type="PRINTS" id="PR00508">
    <property type="entry name" value="S21N4MTFRASE"/>
</dbReference>
<dbReference type="SUPFAM" id="SSF53335">
    <property type="entry name" value="S-adenosyl-L-methionine-dependent methyltransferases"/>
    <property type="match status" value="1"/>
</dbReference>
<dbReference type="InterPro" id="IPR015840">
    <property type="entry name" value="DNA_MeTrfase_ParB"/>
</dbReference>
<feature type="region of interest" description="Disordered" evidence="6">
    <location>
        <begin position="1"/>
        <end position="24"/>
    </location>
</feature>
<organism evidence="8 9">
    <name type="scientific">Bacillus infantis</name>
    <dbReference type="NCBI Taxonomy" id="324767"/>
    <lineage>
        <taxon>Bacteria</taxon>
        <taxon>Bacillati</taxon>
        <taxon>Bacillota</taxon>
        <taxon>Bacilli</taxon>
        <taxon>Bacillales</taxon>
        <taxon>Bacillaceae</taxon>
        <taxon>Bacillus</taxon>
    </lineage>
</organism>
<dbReference type="AlphaFoldDB" id="A0A5D4S150"/>
<dbReference type="Pfam" id="PF02195">
    <property type="entry name" value="ParB_N"/>
    <property type="match status" value="1"/>
</dbReference>
<dbReference type="InterPro" id="IPR003115">
    <property type="entry name" value="ParB_N"/>
</dbReference>
<name>A0A5D4S150_9BACI</name>
<evidence type="ECO:0000256" key="2">
    <source>
        <dbReference type="ARBA" id="ARBA00022603"/>
    </source>
</evidence>
<sequence>MEIKKIHMNQINPAPYNPRKDLKPGDEEYEKLKRSIQEFGYVEPMVWNTRTGNLVGGHQRYKILKENPLIQMVDVSVVDLDDTKEKALNIALNKISGDWDEEKLVELLQELKEEDLDLALTGYDLEEAEQLISEFNLGAALDDLDAVEEDEFNPDEAYEEAKRNPKAKPGDVWQLGRHRLMCGDSTSSDDVAKLMNGQRAEMIFTDPPYNVNYQGGAGGNREGIKNDHMDSESFLEFLRAVYKNMAAHTAEGGAIYVCHADTEGESFRKGLREAGFLLKQCLIWVKNTFVLSRQDYHWQHEPILYGWKEGAAHRWNGDRLQSTTFDEVPDISIVREGEHHILTFNNEERSIVIRAKDIEIMNIVEDDQKSAWRIDKPSRSEEHPTMKPLAVPARGIINSSRPGEIVMDLFGGSGSTLIAAEKTGRICYTMELDPGYADVIIKRYEELTGEPALLIE</sequence>
<protein>
    <recommendedName>
        <fullName evidence="5">Methyltransferase</fullName>
        <ecNumber evidence="5">2.1.1.-</ecNumber>
    </recommendedName>
</protein>
<feature type="domain" description="ParB-like N-terminal" evidence="7">
    <location>
        <begin position="4"/>
        <end position="94"/>
    </location>
</feature>
<dbReference type="PIRSF" id="PIRSF036758">
    <property type="entry name" value="Aden_M_ParB"/>
    <property type="match status" value="1"/>
</dbReference>
<evidence type="ECO:0000256" key="1">
    <source>
        <dbReference type="ARBA" id="ARBA00006594"/>
    </source>
</evidence>
<dbReference type="SUPFAM" id="SSF110849">
    <property type="entry name" value="ParB/Sulfiredoxin"/>
    <property type="match status" value="1"/>
</dbReference>
<dbReference type="CDD" id="cd16401">
    <property type="entry name" value="ParB_N_like_MT"/>
    <property type="match status" value="1"/>
</dbReference>
<dbReference type="RefSeq" id="WP_148951127.1">
    <property type="nucleotide sequence ID" value="NZ_VTES01000015.1"/>
</dbReference>
<evidence type="ECO:0000256" key="5">
    <source>
        <dbReference type="RuleBase" id="RU362026"/>
    </source>
</evidence>
<dbReference type="SMART" id="SM00470">
    <property type="entry name" value="ParB"/>
    <property type="match status" value="1"/>
</dbReference>
<dbReference type="Proteomes" id="UP000323732">
    <property type="component" value="Unassembled WGS sequence"/>
</dbReference>
<evidence type="ECO:0000259" key="7">
    <source>
        <dbReference type="SMART" id="SM00470"/>
    </source>
</evidence>
<dbReference type="GO" id="GO:0008170">
    <property type="term" value="F:N-methyltransferase activity"/>
    <property type="evidence" value="ECO:0007669"/>
    <property type="project" value="InterPro"/>
</dbReference>
<accession>A0A5D4S150</accession>
<dbReference type="Pfam" id="PF01555">
    <property type="entry name" value="N6_N4_Mtase"/>
    <property type="match status" value="1"/>
</dbReference>
<proteinExistence type="inferred from homology"/>
<evidence type="ECO:0000256" key="3">
    <source>
        <dbReference type="ARBA" id="ARBA00022679"/>
    </source>
</evidence>
<dbReference type="Gene3D" id="3.40.50.150">
    <property type="entry name" value="Vaccinia Virus protein VP39"/>
    <property type="match status" value="1"/>
</dbReference>
<evidence type="ECO:0000256" key="6">
    <source>
        <dbReference type="SAM" id="MobiDB-lite"/>
    </source>
</evidence>
<dbReference type="InterPro" id="IPR001091">
    <property type="entry name" value="RM_Methyltransferase"/>
</dbReference>
<dbReference type="InterPro" id="IPR002052">
    <property type="entry name" value="DNA_methylase_N6_adenine_CS"/>
</dbReference>